<dbReference type="InterPro" id="IPR017039">
    <property type="entry name" value="Virul_fac_BrkB"/>
</dbReference>
<dbReference type="RefSeq" id="WP_262991760.1">
    <property type="nucleotide sequence ID" value="NZ_JAOTJC010000002.1"/>
</dbReference>
<feature type="region of interest" description="Disordered" evidence="6">
    <location>
        <begin position="289"/>
        <end position="318"/>
    </location>
</feature>
<keyword evidence="4 7" id="KW-1133">Transmembrane helix</keyword>
<evidence type="ECO:0000256" key="2">
    <source>
        <dbReference type="ARBA" id="ARBA00022475"/>
    </source>
</evidence>
<dbReference type="PIRSF" id="PIRSF035875">
    <property type="entry name" value="RNase_BN"/>
    <property type="match status" value="1"/>
</dbReference>
<sequence length="318" mass="35300">MAKGHDVHSFTQLPPKAWWSVIKQVYTKIQEHNLSLIAAGVAFYFLLAIFPLLAGIISLYGLLVTPENLQAHMNTLLEAVPQESRDILQEQMRNLMEKSDATLGSGVLLSLLITVWSSSKGANALITACNITYYESTHRGFFRAILARMGFTLSGIAIIVFALLAMTVLPDLISWLGGYKLSDTEAKWITWPALIVMFNATLAALYRYGPHRKKAKWRWVTVGSCSATVLWLLATFAFSWYLQSFGAYDKTYGSVGGIIVLLMWMYISAFIILLGAEINSAIELQTTEDSTVGEDQPMGERGAFVADNTPEGLKEKRK</sequence>
<evidence type="ECO:0000256" key="7">
    <source>
        <dbReference type="SAM" id="Phobius"/>
    </source>
</evidence>
<dbReference type="PANTHER" id="PTHR30213">
    <property type="entry name" value="INNER MEMBRANE PROTEIN YHJD"/>
    <property type="match status" value="1"/>
</dbReference>
<keyword evidence="3 7" id="KW-0812">Transmembrane</keyword>
<feature type="transmembrane region" description="Helical" evidence="7">
    <location>
        <begin position="189"/>
        <end position="208"/>
    </location>
</feature>
<keyword evidence="2" id="KW-1003">Cell membrane</keyword>
<comment type="subcellular location">
    <subcellularLocation>
        <location evidence="1">Cell membrane</location>
        <topology evidence="1">Multi-pass membrane protein</topology>
    </subcellularLocation>
</comment>
<feature type="transmembrane region" description="Helical" evidence="7">
    <location>
        <begin position="220"/>
        <end position="242"/>
    </location>
</feature>
<organism evidence="8 9">
    <name type="scientific">Alteromonas salexigens</name>
    <dbReference type="NCBI Taxonomy" id="2982530"/>
    <lineage>
        <taxon>Bacteria</taxon>
        <taxon>Pseudomonadati</taxon>
        <taxon>Pseudomonadota</taxon>
        <taxon>Gammaproteobacteria</taxon>
        <taxon>Alteromonadales</taxon>
        <taxon>Alteromonadaceae</taxon>
        <taxon>Alteromonas/Salinimonas group</taxon>
        <taxon>Alteromonas</taxon>
    </lineage>
</organism>
<feature type="transmembrane region" description="Helical" evidence="7">
    <location>
        <begin position="254"/>
        <end position="276"/>
    </location>
</feature>
<feature type="transmembrane region" description="Helical" evidence="7">
    <location>
        <begin position="41"/>
        <end position="63"/>
    </location>
</feature>
<dbReference type="NCBIfam" id="TIGR00765">
    <property type="entry name" value="yihY_not_rbn"/>
    <property type="match status" value="1"/>
</dbReference>
<evidence type="ECO:0000256" key="1">
    <source>
        <dbReference type="ARBA" id="ARBA00004651"/>
    </source>
</evidence>
<proteinExistence type="predicted"/>
<accession>A0ABT2VJ49</accession>
<dbReference type="Pfam" id="PF03631">
    <property type="entry name" value="Virul_fac_BrkB"/>
    <property type="match status" value="1"/>
</dbReference>
<gene>
    <name evidence="8" type="ORF">OCL06_00495</name>
</gene>
<keyword evidence="5 7" id="KW-0472">Membrane</keyword>
<dbReference type="PANTHER" id="PTHR30213:SF0">
    <property type="entry name" value="UPF0761 MEMBRANE PROTEIN YIHY"/>
    <property type="match status" value="1"/>
</dbReference>
<protein>
    <submittedName>
        <fullName evidence="8">YihY/virulence factor BrkB family protein</fullName>
    </submittedName>
</protein>
<feature type="transmembrane region" description="Helical" evidence="7">
    <location>
        <begin position="145"/>
        <end position="169"/>
    </location>
</feature>
<evidence type="ECO:0000256" key="5">
    <source>
        <dbReference type="ARBA" id="ARBA00023136"/>
    </source>
</evidence>
<evidence type="ECO:0000256" key="4">
    <source>
        <dbReference type="ARBA" id="ARBA00022989"/>
    </source>
</evidence>
<dbReference type="Proteomes" id="UP001209257">
    <property type="component" value="Unassembled WGS sequence"/>
</dbReference>
<reference evidence="9" key="1">
    <citation type="submission" date="2023-07" db="EMBL/GenBank/DDBJ databases">
        <title>Study on multiphase classification of strain Alteromonas salexigens isolated from the Yellow Sea.</title>
        <authorList>
            <person name="Sun L."/>
        </authorList>
    </citation>
    <scope>NUCLEOTIDE SEQUENCE [LARGE SCALE GENOMIC DNA]</scope>
    <source>
        <strain evidence="9">ASW11-19</strain>
    </source>
</reference>
<keyword evidence="9" id="KW-1185">Reference proteome</keyword>
<evidence type="ECO:0000256" key="3">
    <source>
        <dbReference type="ARBA" id="ARBA00022692"/>
    </source>
</evidence>
<evidence type="ECO:0000313" key="8">
    <source>
        <dbReference type="EMBL" id="MCU7553069.1"/>
    </source>
</evidence>
<evidence type="ECO:0000313" key="9">
    <source>
        <dbReference type="Proteomes" id="UP001209257"/>
    </source>
</evidence>
<evidence type="ECO:0000256" key="6">
    <source>
        <dbReference type="SAM" id="MobiDB-lite"/>
    </source>
</evidence>
<dbReference type="EMBL" id="JAOTJC010000002">
    <property type="protein sequence ID" value="MCU7553069.1"/>
    <property type="molecule type" value="Genomic_DNA"/>
</dbReference>
<comment type="caution">
    <text evidence="8">The sequence shown here is derived from an EMBL/GenBank/DDBJ whole genome shotgun (WGS) entry which is preliminary data.</text>
</comment>
<name>A0ABT2VJ49_9ALTE</name>